<keyword evidence="2" id="KW-1185">Reference proteome</keyword>
<evidence type="ECO:0000313" key="1">
    <source>
        <dbReference type="EMBL" id="AKU14900.1"/>
    </source>
</evidence>
<dbReference type="EMBL" id="CP011112">
    <property type="protein sequence ID" value="AKU14900.1"/>
    <property type="molecule type" value="Genomic_DNA"/>
</dbReference>
<accession>A0A0K1JE86</accession>
<evidence type="ECO:0000313" key="2">
    <source>
        <dbReference type="Proteomes" id="UP000066480"/>
    </source>
</evidence>
<gene>
    <name evidence="1" type="ORF">VV02_01845</name>
</gene>
<sequence length="65" mass="7180">MHASLVALSEMFDALWVNLSRTLCLGGEEWSHIETPLGAESACVELWHGREVTDAPATRDVKRDA</sequence>
<dbReference type="Proteomes" id="UP000066480">
    <property type="component" value="Chromosome"/>
</dbReference>
<reference evidence="1 2" key="1">
    <citation type="submission" date="2015-03" db="EMBL/GenBank/DDBJ databases">
        <title>Luteipulveratus halotolerans sp. nov., a novel actinobacterium (Dermacoccaceae) from Sarawak, Malaysia.</title>
        <authorList>
            <person name="Juboi H."/>
            <person name="Basik A."/>
            <person name="Shamsul S.S."/>
            <person name="Arnold P."/>
            <person name="Schmitt E.K."/>
            <person name="Sanglier J.-J."/>
            <person name="Yeo T."/>
        </authorList>
    </citation>
    <scope>NUCLEOTIDE SEQUENCE [LARGE SCALE GENOMIC DNA]</scope>
    <source>
        <strain evidence="1 2">MN07-A0370</strain>
    </source>
</reference>
<name>A0A0K1JE86_9MICO</name>
<dbReference type="AlphaFoldDB" id="A0A0K1JE86"/>
<protein>
    <submittedName>
        <fullName evidence="1">Uncharacterized protein</fullName>
    </submittedName>
</protein>
<organism evidence="1 2">
    <name type="scientific">Luteipulveratus mongoliensis</name>
    <dbReference type="NCBI Taxonomy" id="571913"/>
    <lineage>
        <taxon>Bacteria</taxon>
        <taxon>Bacillati</taxon>
        <taxon>Actinomycetota</taxon>
        <taxon>Actinomycetes</taxon>
        <taxon>Micrococcales</taxon>
        <taxon>Dermacoccaceae</taxon>
        <taxon>Luteipulveratus</taxon>
    </lineage>
</organism>
<proteinExistence type="predicted"/>
<dbReference type="KEGG" id="lmoi:VV02_01845"/>